<evidence type="ECO:0000256" key="1">
    <source>
        <dbReference type="SAM" id="MobiDB-lite"/>
    </source>
</evidence>
<keyword evidence="4" id="KW-1185">Reference proteome</keyword>
<accession>A0A369KAZ5</accession>
<keyword evidence="2" id="KW-1133">Transmembrane helix</keyword>
<dbReference type="Proteomes" id="UP000253816">
    <property type="component" value="Unassembled WGS sequence"/>
</dbReference>
<protein>
    <submittedName>
        <fullName evidence="3">Uncharacterized protein</fullName>
    </submittedName>
</protein>
<organism evidence="3 4">
    <name type="scientific">Candidatus Similichlamydia laticola</name>
    <dbReference type="NCBI Taxonomy" id="2170265"/>
    <lineage>
        <taxon>Bacteria</taxon>
        <taxon>Pseudomonadati</taxon>
        <taxon>Chlamydiota</taxon>
        <taxon>Chlamydiia</taxon>
        <taxon>Parachlamydiales</taxon>
        <taxon>Candidatus Parilichlamydiaceae</taxon>
        <taxon>Candidatus Similichlamydia</taxon>
    </lineage>
</organism>
<reference evidence="3 4" key="1">
    <citation type="submission" date="2018-07" db="EMBL/GenBank/DDBJ databases">
        <title>Comparative genomics of the Candidatus Parilichlamydiaceae reveals evidence of convergent evolution and genome reduction in the phylum Chlamydiae.</title>
        <authorList>
            <person name="Taylor-Brown A."/>
            <person name="Polkinghorne A."/>
        </authorList>
    </citation>
    <scope>NUCLEOTIDE SEQUENCE [LARGE SCALE GENOMIC DNA]</scope>
    <source>
        <strain evidence="3 4">Hat2</strain>
    </source>
</reference>
<comment type="caution">
    <text evidence="3">The sequence shown here is derived from an EMBL/GenBank/DDBJ whole genome shotgun (WGS) entry which is preliminary data.</text>
</comment>
<evidence type="ECO:0000256" key="2">
    <source>
        <dbReference type="SAM" id="Phobius"/>
    </source>
</evidence>
<dbReference type="AlphaFoldDB" id="A0A369KAZ5"/>
<keyword evidence="2" id="KW-0472">Membrane</keyword>
<feature type="region of interest" description="Disordered" evidence="1">
    <location>
        <begin position="120"/>
        <end position="141"/>
    </location>
</feature>
<gene>
    <name evidence="3" type="ORF">HAT2_00159</name>
</gene>
<name>A0A369KAZ5_9BACT</name>
<feature type="transmembrane region" description="Helical" evidence="2">
    <location>
        <begin position="81"/>
        <end position="103"/>
    </location>
</feature>
<sequence length="141" mass="16411">MLIEKMLIELDMVITMNIRRLLSYSPRVGSNFAANLRTVIRLARKPMHSMIWSHGSSRRTSGTAGFFQDFLFPIWAFCRKFVLGLFFIALFFLLFFEIIPSLLKAIFKSSSDKVEYPPELNPFETEEYPSEFNPFGDSHLE</sequence>
<proteinExistence type="predicted"/>
<keyword evidence="2" id="KW-0812">Transmembrane</keyword>
<evidence type="ECO:0000313" key="3">
    <source>
        <dbReference type="EMBL" id="RDB31779.1"/>
    </source>
</evidence>
<dbReference type="EMBL" id="QQBG01000008">
    <property type="protein sequence ID" value="RDB31779.1"/>
    <property type="molecule type" value="Genomic_DNA"/>
</dbReference>
<evidence type="ECO:0000313" key="4">
    <source>
        <dbReference type="Proteomes" id="UP000253816"/>
    </source>
</evidence>